<evidence type="ECO:0000313" key="2">
    <source>
        <dbReference type="Proteomes" id="UP001264980"/>
    </source>
</evidence>
<reference evidence="1 2" key="1">
    <citation type="submission" date="2023-07" db="EMBL/GenBank/DDBJ databases">
        <title>Sorghum-associated microbial communities from plants grown in Nebraska, USA.</title>
        <authorList>
            <person name="Schachtman D."/>
        </authorList>
    </citation>
    <scope>NUCLEOTIDE SEQUENCE [LARGE SCALE GENOMIC DNA]</scope>
    <source>
        <strain evidence="1 2">BE57</strain>
    </source>
</reference>
<sequence>MTNILYFFTLMSFEYIALSCQPIRSTRDSFQFSAYCYNGAYTGLDTLVETRGYYKFEKKYTRNVGYPSVPTPDTLTFTALFLNDGVFIYNFIPDYFASTSNNRFGFYNRGTEWGKYYISGDTIKAQFIESPGGMSWEMGQFWFQIVNQSTIRELAFQYRKPITQQDMAVYQPSENGKNTSLGHFVKYDSLPDSNKSWLKKRRWFWCSKAQYTGWKSSL</sequence>
<organism evidence="1 2">
    <name type="scientific">Dyadobacter fermentans</name>
    <dbReference type="NCBI Taxonomy" id="94254"/>
    <lineage>
        <taxon>Bacteria</taxon>
        <taxon>Pseudomonadati</taxon>
        <taxon>Bacteroidota</taxon>
        <taxon>Cytophagia</taxon>
        <taxon>Cytophagales</taxon>
        <taxon>Spirosomataceae</taxon>
        <taxon>Dyadobacter</taxon>
    </lineage>
</organism>
<proteinExistence type="predicted"/>
<gene>
    <name evidence="1" type="ORF">J2W84_004562</name>
</gene>
<evidence type="ECO:0000313" key="1">
    <source>
        <dbReference type="EMBL" id="MDR6807508.1"/>
    </source>
</evidence>
<comment type="caution">
    <text evidence="1">The sequence shown here is derived from an EMBL/GenBank/DDBJ whole genome shotgun (WGS) entry which is preliminary data.</text>
</comment>
<protein>
    <submittedName>
        <fullName evidence="1">Uncharacterized protein</fullName>
    </submittedName>
</protein>
<dbReference type="Proteomes" id="UP001264980">
    <property type="component" value="Unassembled WGS sequence"/>
</dbReference>
<dbReference type="EMBL" id="JAVDTI010000005">
    <property type="protein sequence ID" value="MDR6807508.1"/>
    <property type="molecule type" value="Genomic_DNA"/>
</dbReference>
<keyword evidence="2" id="KW-1185">Reference proteome</keyword>
<name>A0ABU1R284_9BACT</name>
<accession>A0ABU1R284</accession>